<evidence type="ECO:0000256" key="5">
    <source>
        <dbReference type="ARBA" id="ARBA00023163"/>
    </source>
</evidence>
<keyword evidence="5" id="KW-0804">Transcription</keyword>
<comment type="caution">
    <text evidence="8">The sequence shown here is derived from an EMBL/GenBank/DDBJ whole genome shotgun (WGS) entry which is preliminary data.</text>
</comment>
<name>A0A367ZJ94_9BACT</name>
<feature type="compositionally biased region" description="Low complexity" evidence="6">
    <location>
        <begin position="284"/>
        <end position="305"/>
    </location>
</feature>
<dbReference type="InterPro" id="IPR058031">
    <property type="entry name" value="AAA_lid_NorR"/>
</dbReference>
<dbReference type="InterPro" id="IPR003593">
    <property type="entry name" value="AAA+_ATPase"/>
</dbReference>
<dbReference type="InterPro" id="IPR025944">
    <property type="entry name" value="Sigma_54_int_dom_CS"/>
</dbReference>
<protein>
    <submittedName>
        <fullName evidence="8">Response regulator of zinc sigma-54-dependent two-component system</fullName>
    </submittedName>
</protein>
<evidence type="ECO:0000256" key="2">
    <source>
        <dbReference type="ARBA" id="ARBA00022840"/>
    </source>
</evidence>
<dbReference type="Pfam" id="PF00158">
    <property type="entry name" value="Sigma54_activat"/>
    <property type="match status" value="1"/>
</dbReference>
<evidence type="ECO:0000256" key="3">
    <source>
        <dbReference type="ARBA" id="ARBA00023015"/>
    </source>
</evidence>
<dbReference type="Gene3D" id="1.10.8.60">
    <property type="match status" value="1"/>
</dbReference>
<dbReference type="GO" id="GO:0006355">
    <property type="term" value="P:regulation of DNA-templated transcription"/>
    <property type="evidence" value="ECO:0007669"/>
    <property type="project" value="InterPro"/>
</dbReference>
<sequence length="407" mass="43746">MPVRPVPPAPPFDNPLTALGTSRCLFGENGQIKQICEIVRKIARSSGVALIRGESGTGKEILAQAIHLQSPRAHRPFIAVNAGAIPPDLFESELFGHRKGSFTGADRDRPGRFDEADGGTLFLDEIGDLALAHQVKLLRVLQTGEVQPVGESRPHRVDTRVVAATNRDLEALVREGKFREDLYFRLNLFTLTIPPLRERREDILPLARHFVRAFAQQQGRAEPPRLDPEVERLLLEYPWPGNIRELENCLHFAVTMADGDLITLADLPEHVRLCQAPFTPLSAASSSATSSSAAGGPATLGPGAARSTAATPSVVLPGAASPGPEPTPAPSLNPSSNPGTAPCPTTLGMTGLALPARPEEILPLAKVERTYVLAAYAATGRNKTQTARRLGISLRSLQMKLKAWGES</sequence>
<dbReference type="Pfam" id="PF02954">
    <property type="entry name" value="HTH_8"/>
    <property type="match status" value="1"/>
</dbReference>
<gene>
    <name evidence="8" type="ORF">OZSIB_1682</name>
</gene>
<dbReference type="InterPro" id="IPR002078">
    <property type="entry name" value="Sigma_54_int"/>
</dbReference>
<dbReference type="GO" id="GO:0043565">
    <property type="term" value="F:sequence-specific DNA binding"/>
    <property type="evidence" value="ECO:0007669"/>
    <property type="project" value="InterPro"/>
</dbReference>
<dbReference type="InterPro" id="IPR002197">
    <property type="entry name" value="HTH_Fis"/>
</dbReference>
<dbReference type="Gene3D" id="3.40.50.300">
    <property type="entry name" value="P-loop containing nucleotide triphosphate hydrolases"/>
    <property type="match status" value="1"/>
</dbReference>
<evidence type="ECO:0000256" key="4">
    <source>
        <dbReference type="ARBA" id="ARBA00023125"/>
    </source>
</evidence>
<dbReference type="Proteomes" id="UP000252355">
    <property type="component" value="Unassembled WGS sequence"/>
</dbReference>
<dbReference type="Gene3D" id="1.10.10.60">
    <property type="entry name" value="Homeodomain-like"/>
    <property type="match status" value="1"/>
</dbReference>
<keyword evidence="1" id="KW-0547">Nucleotide-binding</keyword>
<evidence type="ECO:0000259" key="7">
    <source>
        <dbReference type="PROSITE" id="PS50045"/>
    </source>
</evidence>
<evidence type="ECO:0000256" key="6">
    <source>
        <dbReference type="SAM" id="MobiDB-lite"/>
    </source>
</evidence>
<reference evidence="8 9" key="1">
    <citation type="submission" date="2018-05" db="EMBL/GenBank/DDBJ databases">
        <title>A metagenomic window into the 2 km-deep terrestrial subsurface aquifer revealed taxonomically and functionally diverse microbial community comprising novel uncultured bacterial lineages.</title>
        <authorList>
            <person name="Kadnikov V.V."/>
            <person name="Mardanov A.V."/>
            <person name="Beletsky A.V."/>
            <person name="Banks D."/>
            <person name="Pimenov N.V."/>
            <person name="Frank Y.A."/>
            <person name="Karnachuk O.V."/>
            <person name="Ravin N.V."/>
        </authorList>
    </citation>
    <scope>NUCLEOTIDE SEQUENCE [LARGE SCALE GENOMIC DNA]</scope>
    <source>
        <strain evidence="8">BY5</strain>
    </source>
</reference>
<keyword evidence="4" id="KW-0238">DNA-binding</keyword>
<dbReference type="Pfam" id="PF25601">
    <property type="entry name" value="AAA_lid_14"/>
    <property type="match status" value="1"/>
</dbReference>
<keyword evidence="2" id="KW-0067">ATP-binding</keyword>
<dbReference type="PROSITE" id="PS00676">
    <property type="entry name" value="SIGMA54_INTERACT_2"/>
    <property type="match status" value="1"/>
</dbReference>
<dbReference type="InterPro" id="IPR025943">
    <property type="entry name" value="Sigma_54_int_dom_ATP-bd_2"/>
</dbReference>
<feature type="domain" description="Sigma-54 factor interaction" evidence="7">
    <location>
        <begin position="25"/>
        <end position="255"/>
    </location>
</feature>
<dbReference type="PROSITE" id="PS50045">
    <property type="entry name" value="SIGMA54_INTERACT_4"/>
    <property type="match status" value="1"/>
</dbReference>
<dbReference type="InterPro" id="IPR009057">
    <property type="entry name" value="Homeodomain-like_sf"/>
</dbReference>
<dbReference type="PANTHER" id="PTHR32071">
    <property type="entry name" value="TRANSCRIPTIONAL REGULATORY PROTEIN"/>
    <property type="match status" value="1"/>
</dbReference>
<accession>A0A367ZJ94</accession>
<keyword evidence="3" id="KW-0805">Transcription regulation</keyword>
<organism evidence="8 9">
    <name type="scientific">Candidatus Ozemobacter sibiricus</name>
    <dbReference type="NCBI Taxonomy" id="2268124"/>
    <lineage>
        <taxon>Bacteria</taxon>
        <taxon>Candidatus Ozemobacteria</taxon>
        <taxon>Candidatus Ozemobacterales</taxon>
        <taxon>Candidatus Ozemobacteraceae</taxon>
        <taxon>Candidatus Ozemobacter</taxon>
    </lineage>
</organism>
<evidence type="ECO:0000313" key="9">
    <source>
        <dbReference type="Proteomes" id="UP000252355"/>
    </source>
</evidence>
<evidence type="ECO:0000313" key="8">
    <source>
        <dbReference type="EMBL" id="RCK78166.1"/>
    </source>
</evidence>
<dbReference type="AlphaFoldDB" id="A0A367ZJ94"/>
<dbReference type="CDD" id="cd00009">
    <property type="entry name" value="AAA"/>
    <property type="match status" value="1"/>
</dbReference>
<feature type="region of interest" description="Disordered" evidence="6">
    <location>
        <begin position="284"/>
        <end position="350"/>
    </location>
</feature>
<dbReference type="PROSITE" id="PS00688">
    <property type="entry name" value="SIGMA54_INTERACT_3"/>
    <property type="match status" value="1"/>
</dbReference>
<dbReference type="SMART" id="SM00382">
    <property type="entry name" value="AAA"/>
    <property type="match status" value="1"/>
</dbReference>
<evidence type="ECO:0000256" key="1">
    <source>
        <dbReference type="ARBA" id="ARBA00022741"/>
    </source>
</evidence>
<dbReference type="SUPFAM" id="SSF46689">
    <property type="entry name" value="Homeodomain-like"/>
    <property type="match status" value="1"/>
</dbReference>
<dbReference type="GO" id="GO:0005524">
    <property type="term" value="F:ATP binding"/>
    <property type="evidence" value="ECO:0007669"/>
    <property type="project" value="UniProtKB-KW"/>
</dbReference>
<dbReference type="EMBL" id="QOQW01000026">
    <property type="protein sequence ID" value="RCK78166.1"/>
    <property type="molecule type" value="Genomic_DNA"/>
</dbReference>
<dbReference type="SUPFAM" id="SSF52540">
    <property type="entry name" value="P-loop containing nucleoside triphosphate hydrolases"/>
    <property type="match status" value="1"/>
</dbReference>
<proteinExistence type="predicted"/>
<dbReference type="FunFam" id="3.40.50.300:FF:000006">
    <property type="entry name" value="DNA-binding transcriptional regulator NtrC"/>
    <property type="match status" value="1"/>
</dbReference>
<dbReference type="InterPro" id="IPR027417">
    <property type="entry name" value="P-loop_NTPase"/>
</dbReference>